<keyword evidence="5 10" id="KW-0732">Signal</keyword>
<dbReference type="CDD" id="cd23418">
    <property type="entry name" value="beta-trefoil_Ricin_XLN-like"/>
    <property type="match status" value="1"/>
</dbReference>
<dbReference type="ESTHER" id="9actn-a0a285cfe0">
    <property type="family name" value="FaeC"/>
</dbReference>
<evidence type="ECO:0000256" key="2">
    <source>
        <dbReference type="ARBA" id="ARBA00010278"/>
    </source>
</evidence>
<sequence length="438" mass="45794">MALAAALLLVLSAAGTSFSSALGAPVPDTRSATAASAGCGKAPTLTSGNHTIQSGGQNRSYILRVPAGYDSNHPYRLVFGFHWRGGTANDVDSGGTDGYNWSYYGLRRLADQANNSTIFVAPQGNGNGWANPGGQDVAFVDAMVSQIESGLCVDTTQLFSAGFSYGGAMSYALACSRATVFRAVAVYSGANLSGCNGGNQPIAYMGLHGLRDNVLPIQSGRDLRDTFVRTNGCTPQNPPEPAYGSLTHTITTYSGCRSGYPVVWAAFDGAGHDPGPIDGSTGDGWRTWTSAAVWQFFTQFGSNQPPPPQSGNQQIIGQQSGRCVDINNSTTANGTQAQLWDCNGGSNQRWTYSTGKQLVVYGNKCLGVGQGAGNGTPAAIWDCNGQSDQQWNINPDGTITAVQSGLCLDANGQGTANGTKIQLWTCSGGANQHWRLQN</sequence>
<dbReference type="KEGG" id="saqu:EJC51_44905"/>
<dbReference type="PANTHER" id="PTHR38050">
    <property type="match status" value="1"/>
</dbReference>
<evidence type="ECO:0000313" key="13">
    <source>
        <dbReference type="Proteomes" id="UP000280197"/>
    </source>
</evidence>
<evidence type="ECO:0000256" key="4">
    <source>
        <dbReference type="ARBA" id="ARBA00022651"/>
    </source>
</evidence>
<feature type="chain" id="PRO_5018765278" evidence="10">
    <location>
        <begin position="24"/>
        <end position="438"/>
    </location>
</feature>
<keyword evidence="4" id="KW-0858">Xylan degradation</keyword>
<gene>
    <name evidence="12" type="ORF">EJC51_44905</name>
</gene>
<keyword evidence="3" id="KW-0964">Secreted</keyword>
<dbReference type="RefSeq" id="WP_126277412.1">
    <property type="nucleotide sequence ID" value="NZ_CP034463.1"/>
</dbReference>
<dbReference type="InterPro" id="IPR043595">
    <property type="entry name" value="FaeB/C/D"/>
</dbReference>
<reference evidence="12 13" key="1">
    <citation type="submission" date="2018-12" db="EMBL/GenBank/DDBJ databases">
        <authorList>
            <person name="Li K."/>
        </authorList>
    </citation>
    <scope>NUCLEOTIDE SEQUENCE [LARGE SCALE GENOMIC DNA]</scope>
    <source>
        <strain evidence="13">CR22</strain>
    </source>
</reference>
<accession>A0A3Q9C8Q6</accession>
<dbReference type="GO" id="GO:0045493">
    <property type="term" value="P:xylan catabolic process"/>
    <property type="evidence" value="ECO:0007669"/>
    <property type="project" value="UniProtKB-KW"/>
</dbReference>
<keyword evidence="6" id="KW-0378">Hydrolase</keyword>
<dbReference type="PROSITE" id="PS50231">
    <property type="entry name" value="RICIN_B_LECTIN"/>
    <property type="match status" value="1"/>
</dbReference>
<evidence type="ECO:0000256" key="5">
    <source>
        <dbReference type="ARBA" id="ARBA00022729"/>
    </source>
</evidence>
<evidence type="ECO:0000256" key="9">
    <source>
        <dbReference type="ARBA" id="ARBA00025250"/>
    </source>
</evidence>
<protein>
    <submittedName>
        <fullName evidence="12">Poly(3-hydroxybutyrate) depolymerase</fullName>
    </submittedName>
</protein>
<feature type="domain" description="Ricin B lectin" evidence="11">
    <location>
        <begin position="310"/>
        <end position="437"/>
    </location>
</feature>
<dbReference type="SUPFAM" id="SSF53474">
    <property type="entry name" value="alpha/beta-Hydrolases"/>
    <property type="match status" value="1"/>
</dbReference>
<keyword evidence="13" id="KW-1185">Reference proteome</keyword>
<evidence type="ECO:0000256" key="10">
    <source>
        <dbReference type="SAM" id="SignalP"/>
    </source>
</evidence>
<feature type="signal peptide" evidence="10">
    <location>
        <begin position="1"/>
        <end position="23"/>
    </location>
</feature>
<organism evidence="12 13">
    <name type="scientific">Streptomyces aquilus</name>
    <dbReference type="NCBI Taxonomy" id="2548456"/>
    <lineage>
        <taxon>Bacteria</taxon>
        <taxon>Bacillati</taxon>
        <taxon>Actinomycetota</taxon>
        <taxon>Actinomycetes</taxon>
        <taxon>Kitasatosporales</taxon>
        <taxon>Streptomycetaceae</taxon>
        <taxon>Streptomyces</taxon>
    </lineage>
</organism>
<keyword evidence="7" id="KW-0119">Carbohydrate metabolism</keyword>
<name>A0A3Q9C8Q6_9ACTN</name>
<dbReference type="Gene3D" id="3.40.50.1820">
    <property type="entry name" value="alpha/beta hydrolase"/>
    <property type="match status" value="1"/>
</dbReference>
<dbReference type="PANTHER" id="PTHR38050:SF1">
    <property type="entry name" value="FERULOYL ESTERASE C"/>
    <property type="match status" value="1"/>
</dbReference>
<dbReference type="GO" id="GO:0030600">
    <property type="term" value="F:feruloyl esterase activity"/>
    <property type="evidence" value="ECO:0007669"/>
    <property type="project" value="InterPro"/>
</dbReference>
<evidence type="ECO:0000256" key="3">
    <source>
        <dbReference type="ARBA" id="ARBA00022525"/>
    </source>
</evidence>
<dbReference type="InterPro" id="IPR000772">
    <property type="entry name" value="Ricin_B_lectin"/>
</dbReference>
<dbReference type="InterPro" id="IPR035992">
    <property type="entry name" value="Ricin_B-like_lectins"/>
</dbReference>
<evidence type="ECO:0000256" key="7">
    <source>
        <dbReference type="ARBA" id="ARBA00023277"/>
    </source>
</evidence>
<comment type="similarity">
    <text evidence="2">Belongs to the faeC family.</text>
</comment>
<evidence type="ECO:0000256" key="8">
    <source>
        <dbReference type="ARBA" id="ARBA00023326"/>
    </source>
</evidence>
<keyword evidence="8" id="KW-0624">Polysaccharide degradation</keyword>
<evidence type="ECO:0000313" key="12">
    <source>
        <dbReference type="EMBL" id="AZP23738.1"/>
    </source>
</evidence>
<dbReference type="SUPFAM" id="SSF50370">
    <property type="entry name" value="Ricin B-like lectins"/>
    <property type="match status" value="1"/>
</dbReference>
<evidence type="ECO:0000256" key="1">
    <source>
        <dbReference type="ARBA" id="ARBA00004613"/>
    </source>
</evidence>
<dbReference type="EMBL" id="CP034463">
    <property type="protein sequence ID" value="AZP23738.1"/>
    <property type="molecule type" value="Genomic_DNA"/>
</dbReference>
<proteinExistence type="inferred from homology"/>
<dbReference type="Pfam" id="PF00652">
    <property type="entry name" value="Ricin_B_lectin"/>
    <property type="match status" value="1"/>
</dbReference>
<comment type="subcellular location">
    <subcellularLocation>
        <location evidence="1">Secreted</location>
    </subcellularLocation>
</comment>
<dbReference type="GO" id="GO:0005576">
    <property type="term" value="C:extracellular region"/>
    <property type="evidence" value="ECO:0007669"/>
    <property type="project" value="UniProtKB-SubCell"/>
</dbReference>
<dbReference type="Proteomes" id="UP000280197">
    <property type="component" value="Chromosome"/>
</dbReference>
<evidence type="ECO:0000256" key="6">
    <source>
        <dbReference type="ARBA" id="ARBA00022801"/>
    </source>
</evidence>
<dbReference type="Gene3D" id="2.80.10.50">
    <property type="match status" value="2"/>
</dbReference>
<dbReference type="InterPro" id="IPR029058">
    <property type="entry name" value="AB_hydrolase_fold"/>
</dbReference>
<evidence type="ECO:0000259" key="11">
    <source>
        <dbReference type="SMART" id="SM00458"/>
    </source>
</evidence>
<dbReference type="AlphaFoldDB" id="A0A3Q9C8Q6"/>
<comment type="function">
    <text evidence="9">Involved in degradation of plant cell walls. Hydrolyzes the feruloyl-arabinose ester bond in arabinoxylans, and the feruloyl-galactose ester bond in pectin. Active against paranitrophenyl-acetate, methyl ferulate and wheat arabinoxylan.</text>
</comment>
<dbReference type="SMART" id="SM00458">
    <property type="entry name" value="RICIN"/>
    <property type="match status" value="1"/>
</dbReference>